<dbReference type="Gene3D" id="3.30.70.100">
    <property type="match status" value="1"/>
</dbReference>
<sequence length="96" mass="10854">MSILLTAILRAKPGKSAALKELLLQLVKGSQAEAACRQYDLHQSKDEPNLFIFHEEWADQEGFELHQRAEHHQKFAEEAAELLDGKVAIHHTEKIG</sequence>
<evidence type="ECO:0000313" key="2">
    <source>
        <dbReference type="EMBL" id="KEQ28889.1"/>
    </source>
</evidence>
<dbReference type="InterPro" id="IPR007138">
    <property type="entry name" value="ABM_dom"/>
</dbReference>
<dbReference type="GO" id="GO:0016491">
    <property type="term" value="F:oxidoreductase activity"/>
    <property type="evidence" value="ECO:0007669"/>
    <property type="project" value="TreeGrafter"/>
</dbReference>
<dbReference type="AlphaFoldDB" id="A0A081PDW6"/>
<accession>A0A081PDW6</accession>
<dbReference type="PROSITE" id="PS51725">
    <property type="entry name" value="ABM"/>
    <property type="match status" value="1"/>
</dbReference>
<dbReference type="EMBL" id="JNFF01000095">
    <property type="protein sequence ID" value="KEQ28889.1"/>
    <property type="molecule type" value="Genomic_DNA"/>
</dbReference>
<dbReference type="InterPro" id="IPR011008">
    <property type="entry name" value="Dimeric_a/b-barrel"/>
</dbReference>
<gene>
    <name evidence="2" type="ORF">N180_20865</name>
</gene>
<dbReference type="GO" id="GO:0005829">
    <property type="term" value="C:cytosol"/>
    <property type="evidence" value="ECO:0007669"/>
    <property type="project" value="TreeGrafter"/>
</dbReference>
<reference evidence="2 3" key="1">
    <citation type="journal article" date="1992" name="Int. J. Syst. Bacteriol.">
        <title>Sphingobacterium antarcticus sp. nov. a Psychrotrophic Bacterium from the Soils of Schirmacher Oasis, Antarctica.</title>
        <authorList>
            <person name="Shivaji S."/>
            <person name="Ray M.K."/>
            <person name="Rao N.S."/>
            <person name="Saiserr L."/>
            <person name="Jagannadham M.V."/>
            <person name="Kumar G.S."/>
            <person name="Reddy G."/>
            <person name="Bhargava P.M."/>
        </authorList>
    </citation>
    <scope>NUCLEOTIDE SEQUENCE [LARGE SCALE GENOMIC DNA]</scope>
    <source>
        <strain evidence="2 3">4BY</strain>
    </source>
</reference>
<dbReference type="Pfam" id="PF03992">
    <property type="entry name" value="ABM"/>
    <property type="match status" value="1"/>
</dbReference>
<feature type="domain" description="ABM" evidence="1">
    <location>
        <begin position="3"/>
        <end position="92"/>
    </location>
</feature>
<name>A0A081PDW6_9SPHI</name>
<keyword evidence="3" id="KW-1185">Reference proteome</keyword>
<dbReference type="RefSeq" id="WP_037443226.1">
    <property type="nucleotide sequence ID" value="NZ_JNFF01000095.1"/>
</dbReference>
<dbReference type="InterPro" id="IPR050744">
    <property type="entry name" value="AI-2_Isomerase_LsrG"/>
</dbReference>
<dbReference type="PANTHER" id="PTHR33336:SF3">
    <property type="entry name" value="ABM DOMAIN-CONTAINING PROTEIN"/>
    <property type="match status" value="1"/>
</dbReference>
<dbReference type="PANTHER" id="PTHR33336">
    <property type="entry name" value="QUINOL MONOOXYGENASE YGIN-RELATED"/>
    <property type="match status" value="1"/>
</dbReference>
<dbReference type="SUPFAM" id="SSF54909">
    <property type="entry name" value="Dimeric alpha+beta barrel"/>
    <property type="match status" value="1"/>
</dbReference>
<protein>
    <recommendedName>
        <fullName evidence="1">ABM domain-containing protein</fullName>
    </recommendedName>
</protein>
<dbReference type="eggNOG" id="COG1359">
    <property type="taxonomic scope" value="Bacteria"/>
</dbReference>
<comment type="caution">
    <text evidence="2">The sequence shown here is derived from an EMBL/GenBank/DDBJ whole genome shotgun (WGS) entry which is preliminary data.</text>
</comment>
<evidence type="ECO:0000259" key="1">
    <source>
        <dbReference type="PROSITE" id="PS51725"/>
    </source>
</evidence>
<dbReference type="OrthoDB" id="9806189at2"/>
<organism evidence="2 3">
    <name type="scientific">Pedobacter antarcticus 4BY</name>
    <dbReference type="NCBI Taxonomy" id="1358423"/>
    <lineage>
        <taxon>Bacteria</taxon>
        <taxon>Pseudomonadati</taxon>
        <taxon>Bacteroidota</taxon>
        <taxon>Sphingobacteriia</taxon>
        <taxon>Sphingobacteriales</taxon>
        <taxon>Sphingobacteriaceae</taxon>
        <taxon>Pedobacter</taxon>
    </lineage>
</organism>
<dbReference type="Proteomes" id="UP000028007">
    <property type="component" value="Unassembled WGS sequence"/>
</dbReference>
<evidence type="ECO:0000313" key="3">
    <source>
        <dbReference type="Proteomes" id="UP000028007"/>
    </source>
</evidence>
<proteinExistence type="predicted"/>